<feature type="signal peptide" evidence="1">
    <location>
        <begin position="1"/>
        <end position="18"/>
    </location>
</feature>
<dbReference type="AlphaFoldDB" id="A0A1I0IWD6"/>
<evidence type="ECO:0000313" key="2">
    <source>
        <dbReference type="EMBL" id="SEU01694.1"/>
    </source>
</evidence>
<feature type="chain" id="PRO_5011548875" description="Lipoprotein" evidence="1">
    <location>
        <begin position="19"/>
        <end position="109"/>
    </location>
</feature>
<organism evidence="2 3">
    <name type="scientific">Stigmatella erecta</name>
    <dbReference type="NCBI Taxonomy" id="83460"/>
    <lineage>
        <taxon>Bacteria</taxon>
        <taxon>Pseudomonadati</taxon>
        <taxon>Myxococcota</taxon>
        <taxon>Myxococcia</taxon>
        <taxon>Myxococcales</taxon>
        <taxon>Cystobacterineae</taxon>
        <taxon>Archangiaceae</taxon>
        <taxon>Stigmatella</taxon>
    </lineage>
</organism>
<name>A0A1I0IWD6_9BACT</name>
<reference evidence="3" key="1">
    <citation type="submission" date="2016-10" db="EMBL/GenBank/DDBJ databases">
        <authorList>
            <person name="Varghese N."/>
            <person name="Submissions S."/>
        </authorList>
    </citation>
    <scope>NUCLEOTIDE SEQUENCE [LARGE SCALE GENOMIC DNA]</scope>
    <source>
        <strain evidence="3">DSM 16858</strain>
    </source>
</reference>
<evidence type="ECO:0008006" key="4">
    <source>
        <dbReference type="Google" id="ProtNLM"/>
    </source>
</evidence>
<keyword evidence="3" id="KW-1185">Reference proteome</keyword>
<dbReference type="RefSeq" id="WP_143076070.1">
    <property type="nucleotide sequence ID" value="NZ_FOIJ01000006.1"/>
</dbReference>
<proteinExistence type="predicted"/>
<gene>
    <name evidence="2" type="ORF">SAMN05443639_106337</name>
</gene>
<evidence type="ECO:0000313" key="3">
    <source>
        <dbReference type="Proteomes" id="UP000199181"/>
    </source>
</evidence>
<protein>
    <recommendedName>
        <fullName evidence="4">Lipoprotein</fullName>
    </recommendedName>
</protein>
<dbReference type="Proteomes" id="UP000199181">
    <property type="component" value="Unassembled WGS sequence"/>
</dbReference>
<keyword evidence="1" id="KW-0732">Signal</keyword>
<dbReference type="PROSITE" id="PS51257">
    <property type="entry name" value="PROKAR_LIPOPROTEIN"/>
    <property type="match status" value="1"/>
</dbReference>
<evidence type="ECO:0000256" key="1">
    <source>
        <dbReference type="SAM" id="SignalP"/>
    </source>
</evidence>
<dbReference type="EMBL" id="FOIJ01000006">
    <property type="protein sequence ID" value="SEU01694.1"/>
    <property type="molecule type" value="Genomic_DNA"/>
</dbReference>
<accession>A0A1I0IWD6</accession>
<sequence>MSRPKVWRLWMVSMAVGAGGCGGMGSEAPAPLAPGDVEQQAPSIGCEVDSQGYQTGRCLYVTSCSEYSSACQVGVRTNPVFYPACGTWVNTNRCGVLGMEAPHSAPSGR</sequence>